<dbReference type="RefSeq" id="XP_015946341.2">
    <property type="nucleotide sequence ID" value="XM_016090855.3"/>
</dbReference>
<accession>A0A6P4C7B6</accession>
<evidence type="ECO:0000313" key="2">
    <source>
        <dbReference type="Proteomes" id="UP000515211"/>
    </source>
</evidence>
<gene>
    <name evidence="3" type="primary">LOC107471395</name>
</gene>
<keyword evidence="2" id="KW-1185">Reference proteome</keyword>
<sequence>MIKPHRRRRVTKLFDRIAIYSELPRQQHRVGAVAGGDSPFSVLYVQTGPDPNRTRHYLKLIPTKKAEIKITIHKATSQTLAASFTVSLFEVDFLSPLFCYCSESCREKKRNGREFREGPDGEEGDREVTEKEEEKLPCLSHFLCLAPPLSLPRRP</sequence>
<reference evidence="2" key="1">
    <citation type="journal article" date="2016" name="Nat. Genet.">
        <title>The genome sequences of Arachis duranensis and Arachis ipaensis, the diploid ancestors of cultivated peanut.</title>
        <authorList>
            <person name="Bertioli D.J."/>
            <person name="Cannon S.B."/>
            <person name="Froenicke L."/>
            <person name="Huang G."/>
            <person name="Farmer A.D."/>
            <person name="Cannon E.K."/>
            <person name="Liu X."/>
            <person name="Gao D."/>
            <person name="Clevenger J."/>
            <person name="Dash S."/>
            <person name="Ren L."/>
            <person name="Moretzsohn M.C."/>
            <person name="Shirasawa K."/>
            <person name="Huang W."/>
            <person name="Vidigal B."/>
            <person name="Abernathy B."/>
            <person name="Chu Y."/>
            <person name="Niederhuth C.E."/>
            <person name="Umale P."/>
            <person name="Araujo A.C."/>
            <person name="Kozik A."/>
            <person name="Kim K.D."/>
            <person name="Burow M.D."/>
            <person name="Varshney R.K."/>
            <person name="Wang X."/>
            <person name="Zhang X."/>
            <person name="Barkley N."/>
            <person name="Guimaraes P.M."/>
            <person name="Isobe S."/>
            <person name="Guo B."/>
            <person name="Liao B."/>
            <person name="Stalker H.T."/>
            <person name="Schmitz R.J."/>
            <person name="Scheffler B.E."/>
            <person name="Leal-Bertioli S.C."/>
            <person name="Xun X."/>
            <person name="Jackson S.A."/>
            <person name="Michelmore R."/>
            <person name="Ozias-Akins P."/>
        </authorList>
    </citation>
    <scope>NUCLEOTIDE SEQUENCE [LARGE SCALE GENOMIC DNA]</scope>
    <source>
        <strain evidence="2">cv. V14167</strain>
    </source>
</reference>
<name>A0A6P4C7B6_ARADU</name>
<proteinExistence type="predicted"/>
<reference evidence="3" key="2">
    <citation type="submission" date="2025-08" db="UniProtKB">
        <authorList>
            <consortium name="RefSeq"/>
        </authorList>
    </citation>
    <scope>IDENTIFICATION</scope>
    <source>
        <tissue evidence="3">Whole plant</tissue>
    </source>
</reference>
<dbReference type="KEGG" id="adu:107471395"/>
<dbReference type="Proteomes" id="UP000515211">
    <property type="component" value="Chromosome 10"/>
</dbReference>
<organism evidence="2 3">
    <name type="scientific">Arachis duranensis</name>
    <name type="common">Wild peanut</name>
    <dbReference type="NCBI Taxonomy" id="130453"/>
    <lineage>
        <taxon>Eukaryota</taxon>
        <taxon>Viridiplantae</taxon>
        <taxon>Streptophyta</taxon>
        <taxon>Embryophyta</taxon>
        <taxon>Tracheophyta</taxon>
        <taxon>Spermatophyta</taxon>
        <taxon>Magnoliopsida</taxon>
        <taxon>eudicotyledons</taxon>
        <taxon>Gunneridae</taxon>
        <taxon>Pentapetalae</taxon>
        <taxon>rosids</taxon>
        <taxon>fabids</taxon>
        <taxon>Fabales</taxon>
        <taxon>Fabaceae</taxon>
        <taxon>Papilionoideae</taxon>
        <taxon>50 kb inversion clade</taxon>
        <taxon>dalbergioids sensu lato</taxon>
        <taxon>Dalbergieae</taxon>
        <taxon>Pterocarpus clade</taxon>
        <taxon>Arachis</taxon>
    </lineage>
</organism>
<feature type="region of interest" description="Disordered" evidence="1">
    <location>
        <begin position="109"/>
        <end position="134"/>
    </location>
</feature>
<dbReference type="GeneID" id="107471395"/>
<protein>
    <submittedName>
        <fullName evidence="3">Uncharacterized protein LOC107471395</fullName>
    </submittedName>
</protein>
<evidence type="ECO:0000256" key="1">
    <source>
        <dbReference type="SAM" id="MobiDB-lite"/>
    </source>
</evidence>
<dbReference type="AlphaFoldDB" id="A0A6P4C7B6"/>
<evidence type="ECO:0000313" key="3">
    <source>
        <dbReference type="RefSeq" id="XP_015946341.2"/>
    </source>
</evidence>